<organism evidence="10 11">
    <name type="scientific">Terribacillus halophilus</name>
    <dbReference type="NCBI Taxonomy" id="361279"/>
    <lineage>
        <taxon>Bacteria</taxon>
        <taxon>Bacillati</taxon>
        <taxon>Bacillota</taxon>
        <taxon>Bacilli</taxon>
        <taxon>Bacillales</taxon>
        <taxon>Bacillaceae</taxon>
        <taxon>Terribacillus</taxon>
    </lineage>
</organism>
<dbReference type="SUPFAM" id="SSF53067">
    <property type="entry name" value="Actin-like ATPase domain"/>
    <property type="match status" value="2"/>
</dbReference>
<dbReference type="InterPro" id="IPR050406">
    <property type="entry name" value="FGGY_Carb_Kinase"/>
</dbReference>
<proteinExistence type="inferred from homology"/>
<dbReference type="GO" id="GO:0019301">
    <property type="term" value="P:rhamnose catabolic process"/>
    <property type="evidence" value="ECO:0007669"/>
    <property type="project" value="UniProtKB-UniRule"/>
</dbReference>
<feature type="domain" description="Carbohydrate kinase FGGY N-terminal" evidence="8">
    <location>
        <begin position="1"/>
        <end position="240"/>
    </location>
</feature>
<keyword evidence="4 10" id="KW-0418">Kinase</keyword>
<dbReference type="PANTHER" id="PTHR43095">
    <property type="entry name" value="SUGAR KINASE"/>
    <property type="match status" value="1"/>
</dbReference>
<dbReference type="InterPro" id="IPR000577">
    <property type="entry name" value="Carb_kinase_FGGY"/>
</dbReference>
<dbReference type="OrthoDB" id="9761504at2"/>
<evidence type="ECO:0000259" key="8">
    <source>
        <dbReference type="Pfam" id="PF00370"/>
    </source>
</evidence>
<gene>
    <name evidence="10" type="ORF">SAMN05421663_11366</name>
</gene>
<keyword evidence="6" id="KW-0684">Rhamnose metabolism</keyword>
<name>A0A1G6VP95_9BACI</name>
<dbReference type="Proteomes" id="UP000198666">
    <property type="component" value="Unassembled WGS sequence"/>
</dbReference>
<dbReference type="GO" id="GO:0008993">
    <property type="term" value="F:rhamnulokinase activity"/>
    <property type="evidence" value="ECO:0007669"/>
    <property type="project" value="UniProtKB-UniRule"/>
</dbReference>
<dbReference type="InterPro" id="IPR043129">
    <property type="entry name" value="ATPase_NBD"/>
</dbReference>
<dbReference type="STRING" id="361279.SAMN05421663_11366"/>
<dbReference type="InterPro" id="IPR013449">
    <property type="entry name" value="Rhamnulokinase"/>
</dbReference>
<dbReference type="InterPro" id="IPR018484">
    <property type="entry name" value="FGGY_N"/>
</dbReference>
<evidence type="ECO:0000256" key="7">
    <source>
        <dbReference type="NCBIfam" id="TIGR02627"/>
    </source>
</evidence>
<evidence type="ECO:0000313" key="11">
    <source>
        <dbReference type="Proteomes" id="UP000198666"/>
    </source>
</evidence>
<dbReference type="FunFam" id="3.30.420.40:FF:000064">
    <property type="entry name" value="Rhamnulokinase"/>
    <property type="match status" value="1"/>
</dbReference>
<dbReference type="PIRSF" id="PIRSF000538">
    <property type="entry name" value="GlpK"/>
    <property type="match status" value="1"/>
</dbReference>
<dbReference type="Pfam" id="PF02782">
    <property type="entry name" value="FGGY_C"/>
    <property type="match status" value="1"/>
</dbReference>
<dbReference type="CDD" id="cd07771">
    <property type="entry name" value="ASKHA_NBD_FGGY_RhaB-like"/>
    <property type="match status" value="1"/>
</dbReference>
<reference evidence="11" key="1">
    <citation type="submission" date="2016-10" db="EMBL/GenBank/DDBJ databases">
        <authorList>
            <person name="Varghese N."/>
            <person name="Submissions S."/>
        </authorList>
    </citation>
    <scope>NUCLEOTIDE SEQUENCE [LARGE SCALE GENOMIC DNA]</scope>
    <source>
        <strain evidence="11">DSM 21620</strain>
    </source>
</reference>
<keyword evidence="2" id="KW-0808">Transferase</keyword>
<dbReference type="AlphaFoldDB" id="A0A1G6VP95"/>
<sequence length="481" mass="53993">MHIAVDIGASSGRLVTGELKEGKLVIQEIHRFANGYQKQGAYQCWDIDHLEEQILRGLQIAKRQGIQSCTLGIDTWAVDYVLLGKDGERLREVIAYRDSRTDDVMEQVWKTVPKHDIYRKTGIQFQPFNTIYQLFTENEELIGRTETVLLVPDYLHYRLTGKKVMEATNASTMQLFDPLTRDFDEDLLALTSFQSKQFAPLVEAGTVIGEIKGTLQKQYDLPACTVIAVGSHDTASAIAGVPAAGEGWAYLSSGTWSLIGTERSEPILDDSSLDKNFTNEWGINKTYRYLKNIIGMWMIQEIRRLYPVDYNFGEMAEEASRTDLKQVPSIDLNDPRFLKPANMIEELQDYCRETDQYVPTNIGELGLTVYHNLAMLYSEALEELELLTGTSIRTLHIVGGGSQNQVLNQLTADYSGLQVITGPTEATALGNLIVQIIAAGELDSLEAGRQLIRSSFPVRTYLPADQGLLDKERRRIHDSKS</sequence>
<dbReference type="InterPro" id="IPR018485">
    <property type="entry name" value="FGGY_C"/>
</dbReference>
<dbReference type="Gene3D" id="3.30.420.40">
    <property type="match status" value="2"/>
</dbReference>
<feature type="domain" description="Carbohydrate kinase FGGY C-terminal" evidence="9">
    <location>
        <begin position="249"/>
        <end position="439"/>
    </location>
</feature>
<keyword evidence="11" id="KW-1185">Reference proteome</keyword>
<dbReference type="Pfam" id="PF00370">
    <property type="entry name" value="FGGY_N"/>
    <property type="match status" value="1"/>
</dbReference>
<evidence type="ECO:0000256" key="3">
    <source>
        <dbReference type="ARBA" id="ARBA00022741"/>
    </source>
</evidence>
<keyword evidence="3" id="KW-0547">Nucleotide-binding</keyword>
<evidence type="ECO:0000256" key="2">
    <source>
        <dbReference type="ARBA" id="ARBA00022679"/>
    </source>
</evidence>
<dbReference type="RefSeq" id="WP_093728519.1">
    <property type="nucleotide sequence ID" value="NZ_FMZB01000013.1"/>
</dbReference>
<keyword evidence="5" id="KW-0067">ATP-binding</keyword>
<protein>
    <recommendedName>
        <fullName evidence="7">Rhamnulokinase</fullName>
        <ecNumber evidence="7">2.7.1.5</ecNumber>
    </recommendedName>
</protein>
<accession>A0A1G6VP95</accession>
<dbReference type="NCBIfam" id="TIGR02627">
    <property type="entry name" value="rhamnulo_kin"/>
    <property type="match status" value="1"/>
</dbReference>
<dbReference type="EC" id="2.7.1.5" evidence="7"/>
<evidence type="ECO:0000256" key="6">
    <source>
        <dbReference type="ARBA" id="ARBA00023308"/>
    </source>
</evidence>
<evidence type="ECO:0000256" key="1">
    <source>
        <dbReference type="ARBA" id="ARBA00009156"/>
    </source>
</evidence>
<comment type="similarity">
    <text evidence="1">Belongs to the FGGY kinase family.</text>
</comment>
<evidence type="ECO:0000256" key="4">
    <source>
        <dbReference type="ARBA" id="ARBA00022777"/>
    </source>
</evidence>
<evidence type="ECO:0000259" key="9">
    <source>
        <dbReference type="Pfam" id="PF02782"/>
    </source>
</evidence>
<evidence type="ECO:0000256" key="5">
    <source>
        <dbReference type="ARBA" id="ARBA00022840"/>
    </source>
</evidence>
<evidence type="ECO:0000313" key="10">
    <source>
        <dbReference type="EMBL" id="SDD55243.1"/>
    </source>
</evidence>
<dbReference type="GO" id="GO:0005524">
    <property type="term" value="F:ATP binding"/>
    <property type="evidence" value="ECO:0007669"/>
    <property type="project" value="UniProtKB-KW"/>
</dbReference>
<dbReference type="EMBL" id="FMZB01000013">
    <property type="protein sequence ID" value="SDD55243.1"/>
    <property type="molecule type" value="Genomic_DNA"/>
</dbReference>
<dbReference type="PANTHER" id="PTHR43095:SF2">
    <property type="entry name" value="GLUCONOKINASE"/>
    <property type="match status" value="1"/>
</dbReference>